<accession>A0A815SG75</accession>
<dbReference type="AlphaFoldDB" id="A0A815SG75"/>
<dbReference type="EMBL" id="CAJOBA010009051">
    <property type="protein sequence ID" value="CAF3842663.1"/>
    <property type="molecule type" value="Genomic_DNA"/>
</dbReference>
<dbReference type="OrthoDB" id="10376791at2759"/>
<dbReference type="EMBL" id="CAJOBC010087130">
    <property type="protein sequence ID" value="CAF4352947.1"/>
    <property type="molecule type" value="Genomic_DNA"/>
</dbReference>
<evidence type="ECO:0000313" key="5">
    <source>
        <dbReference type="Proteomes" id="UP000663829"/>
    </source>
</evidence>
<evidence type="ECO:0000313" key="3">
    <source>
        <dbReference type="EMBL" id="CAF3842663.1"/>
    </source>
</evidence>
<reference evidence="2" key="1">
    <citation type="submission" date="2021-02" db="EMBL/GenBank/DDBJ databases">
        <authorList>
            <person name="Nowell W R."/>
        </authorList>
    </citation>
    <scope>NUCLEOTIDE SEQUENCE</scope>
</reference>
<dbReference type="Proteomes" id="UP000681722">
    <property type="component" value="Unassembled WGS sequence"/>
</dbReference>
<dbReference type="EMBL" id="CAJNOQ010021643">
    <property type="protein sequence ID" value="CAF1489736.1"/>
    <property type="molecule type" value="Genomic_DNA"/>
</dbReference>
<evidence type="ECO:0000313" key="4">
    <source>
        <dbReference type="EMBL" id="CAF4352947.1"/>
    </source>
</evidence>
<gene>
    <name evidence="2" type="ORF">GPM918_LOCUS36198</name>
    <name evidence="1" type="ORF">OVA965_LOCUS18286</name>
    <name evidence="4" type="ORF">SRO942_LOCUS36926</name>
    <name evidence="3" type="ORF">TMI583_LOCUS18298</name>
</gene>
<name>A0A815SG75_9BILA</name>
<sequence length="92" mass="9579">MSGIRCHECGATVTTTGAIARLAADGVKWAAETATNLAPDHIHIHMAAGIGLASGLPPVANNGPESGLLAEQYNARGYKCINDHSRKWVTAK</sequence>
<dbReference type="Proteomes" id="UP000682733">
    <property type="component" value="Unassembled WGS sequence"/>
</dbReference>
<evidence type="ECO:0000313" key="1">
    <source>
        <dbReference type="EMBL" id="CAF1079370.1"/>
    </source>
</evidence>
<comment type="caution">
    <text evidence="2">The sequence shown here is derived from an EMBL/GenBank/DDBJ whole genome shotgun (WGS) entry which is preliminary data.</text>
</comment>
<dbReference type="EMBL" id="CAJNOK010009035">
    <property type="protein sequence ID" value="CAF1079370.1"/>
    <property type="molecule type" value="Genomic_DNA"/>
</dbReference>
<organism evidence="2 5">
    <name type="scientific">Didymodactylos carnosus</name>
    <dbReference type="NCBI Taxonomy" id="1234261"/>
    <lineage>
        <taxon>Eukaryota</taxon>
        <taxon>Metazoa</taxon>
        <taxon>Spiralia</taxon>
        <taxon>Gnathifera</taxon>
        <taxon>Rotifera</taxon>
        <taxon>Eurotatoria</taxon>
        <taxon>Bdelloidea</taxon>
        <taxon>Philodinida</taxon>
        <taxon>Philodinidae</taxon>
        <taxon>Didymodactylos</taxon>
    </lineage>
</organism>
<evidence type="ECO:0000313" key="2">
    <source>
        <dbReference type="EMBL" id="CAF1489736.1"/>
    </source>
</evidence>
<protein>
    <submittedName>
        <fullName evidence="2">Uncharacterized protein</fullName>
    </submittedName>
</protein>
<proteinExistence type="predicted"/>
<dbReference type="Proteomes" id="UP000677228">
    <property type="component" value="Unassembled WGS sequence"/>
</dbReference>
<keyword evidence="5" id="KW-1185">Reference proteome</keyword>
<dbReference type="Proteomes" id="UP000663829">
    <property type="component" value="Unassembled WGS sequence"/>
</dbReference>